<name>A0A848DN80_9PSEU</name>
<proteinExistence type="predicted"/>
<reference evidence="5 6" key="1">
    <citation type="submission" date="2020-04" db="EMBL/GenBank/DDBJ databases">
        <authorList>
            <person name="Klaysubun C."/>
            <person name="Duangmal K."/>
            <person name="Lipun K."/>
        </authorList>
    </citation>
    <scope>NUCLEOTIDE SEQUENCE [LARGE SCALE GENOMIC DNA]</scope>
    <source>
        <strain evidence="5 6">DSM 45300</strain>
    </source>
</reference>
<dbReference type="Pfam" id="PF00672">
    <property type="entry name" value="HAMP"/>
    <property type="match status" value="1"/>
</dbReference>
<evidence type="ECO:0000313" key="5">
    <source>
        <dbReference type="EMBL" id="NMH93881.1"/>
    </source>
</evidence>
<accession>A0A848DN80</accession>
<feature type="domain" description="HAMP" evidence="4">
    <location>
        <begin position="200"/>
        <end position="252"/>
    </location>
</feature>
<dbReference type="SUPFAM" id="SSF158472">
    <property type="entry name" value="HAMP domain-like"/>
    <property type="match status" value="1"/>
</dbReference>
<dbReference type="InterPro" id="IPR007891">
    <property type="entry name" value="CHASE3"/>
</dbReference>
<dbReference type="SMART" id="SM00304">
    <property type="entry name" value="HAMP"/>
    <property type="match status" value="1"/>
</dbReference>
<evidence type="ECO:0000256" key="3">
    <source>
        <dbReference type="SAM" id="Phobius"/>
    </source>
</evidence>
<evidence type="ECO:0000313" key="6">
    <source>
        <dbReference type="Proteomes" id="UP000586918"/>
    </source>
</evidence>
<organism evidence="5 6">
    <name type="scientific">Pseudonocardia bannensis</name>
    <dbReference type="NCBI Taxonomy" id="630973"/>
    <lineage>
        <taxon>Bacteria</taxon>
        <taxon>Bacillati</taxon>
        <taxon>Actinomycetota</taxon>
        <taxon>Actinomycetes</taxon>
        <taxon>Pseudonocardiales</taxon>
        <taxon>Pseudonocardiaceae</taxon>
        <taxon>Pseudonocardia</taxon>
    </lineage>
</organism>
<dbReference type="Pfam" id="PF05227">
    <property type="entry name" value="CHASE3"/>
    <property type="match status" value="1"/>
</dbReference>
<sequence>MLTIVLSLLFLILVTSGIGLVAQQEVVGANEQLVRRSLPGLVALERMKGGFLDQETAIRGFVMTGQRAFLDPYQADRAAIIDQQQALRTALAGDPAALSRLDAVDAAYVRWSTTVAEPSILARSGAASGPLELVISTEVGMRLFDELRTRTDELHATIEASVAVASAESAVLRTRMAWLLAGSIGLGLALAAATLVGLRRWVTRPLDELVAGVSAAAAGDLGRPVQVRGPAEFVAVAAAVDGMRSELSAQRSEAVATARRETRSGESERIALQLQDGVINQLFRVGTSLLSMTNRNPQLAEPLETSVHQLDGAIGAIRAVVFGLQPGGPAPPYPDLRDRVAEIVGAAEAALGSTVVVRFGGPLDDVVAPAAADEMAVALRDTLRRLAGGDPGTTVEVELIVAAGAARLRVICPDPGPAPTREAWPLLDRAERFGGSSTLKTATDGRAVLEWILPRASGPADA</sequence>
<feature type="transmembrane region" description="Helical" evidence="3">
    <location>
        <begin position="176"/>
        <end position="198"/>
    </location>
</feature>
<dbReference type="AlphaFoldDB" id="A0A848DN80"/>
<dbReference type="Gene3D" id="6.10.340.10">
    <property type="match status" value="1"/>
</dbReference>
<dbReference type="InterPro" id="IPR003660">
    <property type="entry name" value="HAMP_dom"/>
</dbReference>
<dbReference type="PROSITE" id="PS50885">
    <property type="entry name" value="HAMP"/>
    <property type="match status" value="1"/>
</dbReference>
<keyword evidence="2 3" id="KW-1133">Transmembrane helix</keyword>
<dbReference type="RefSeq" id="WP_169414575.1">
    <property type="nucleotide sequence ID" value="NZ_JAAXKZ010000086.1"/>
</dbReference>
<comment type="caution">
    <text evidence="5">The sequence shown here is derived from an EMBL/GenBank/DDBJ whole genome shotgun (WGS) entry which is preliminary data.</text>
</comment>
<gene>
    <name evidence="5" type="ORF">HF519_20350</name>
</gene>
<keyword evidence="6" id="KW-1185">Reference proteome</keyword>
<dbReference type="GO" id="GO:0016020">
    <property type="term" value="C:membrane"/>
    <property type="evidence" value="ECO:0007669"/>
    <property type="project" value="InterPro"/>
</dbReference>
<dbReference type="Proteomes" id="UP000586918">
    <property type="component" value="Unassembled WGS sequence"/>
</dbReference>
<protein>
    <submittedName>
        <fullName evidence="5">HAMP domain-containing protein</fullName>
    </submittedName>
</protein>
<dbReference type="EMBL" id="JAAXKZ010000086">
    <property type="protein sequence ID" value="NMH93881.1"/>
    <property type="molecule type" value="Genomic_DNA"/>
</dbReference>
<evidence type="ECO:0000256" key="1">
    <source>
        <dbReference type="ARBA" id="ARBA00022692"/>
    </source>
</evidence>
<keyword evidence="3" id="KW-0472">Membrane</keyword>
<evidence type="ECO:0000259" key="4">
    <source>
        <dbReference type="PROSITE" id="PS50885"/>
    </source>
</evidence>
<evidence type="ECO:0000256" key="2">
    <source>
        <dbReference type="ARBA" id="ARBA00022989"/>
    </source>
</evidence>
<dbReference type="GO" id="GO:0007165">
    <property type="term" value="P:signal transduction"/>
    <property type="evidence" value="ECO:0007669"/>
    <property type="project" value="InterPro"/>
</dbReference>
<keyword evidence="1 3" id="KW-0812">Transmembrane</keyword>